<evidence type="ECO:0008006" key="5">
    <source>
        <dbReference type="Google" id="ProtNLM"/>
    </source>
</evidence>
<dbReference type="GO" id="GO:0009451">
    <property type="term" value="P:RNA modification"/>
    <property type="evidence" value="ECO:0007669"/>
    <property type="project" value="InterPro"/>
</dbReference>
<dbReference type="Gene3D" id="1.25.40.10">
    <property type="entry name" value="Tetratricopeptide repeat domain"/>
    <property type="match status" value="2"/>
</dbReference>
<gene>
    <name evidence="3" type="ORF">SASPL_128340</name>
</gene>
<accession>A0A8X8XCH3</accession>
<reference evidence="3" key="2">
    <citation type="submission" date="2020-08" db="EMBL/GenBank/DDBJ databases">
        <title>Plant Genome Project.</title>
        <authorList>
            <person name="Zhang R.-G."/>
        </authorList>
    </citation>
    <scope>NUCLEOTIDE SEQUENCE</scope>
    <source>
        <strain evidence="3">Huo1</strain>
        <tissue evidence="3">Leaf</tissue>
    </source>
</reference>
<evidence type="ECO:0000313" key="3">
    <source>
        <dbReference type="EMBL" id="KAG6410284.1"/>
    </source>
</evidence>
<dbReference type="GO" id="GO:0003723">
    <property type="term" value="F:RNA binding"/>
    <property type="evidence" value="ECO:0007669"/>
    <property type="project" value="InterPro"/>
</dbReference>
<dbReference type="InterPro" id="IPR011990">
    <property type="entry name" value="TPR-like_helical_dom_sf"/>
</dbReference>
<evidence type="ECO:0000256" key="2">
    <source>
        <dbReference type="PROSITE-ProRule" id="PRU00708"/>
    </source>
</evidence>
<dbReference type="PANTHER" id="PTHR47926:SF347">
    <property type="entry name" value="PENTATRICOPEPTIDE REPEAT-CONTAINING PROTEIN"/>
    <property type="match status" value="1"/>
</dbReference>
<sequence>MACRDAGVLHRGRLMHSIVENDDLFTRSVVLGNALVDMYAKCGSTTRARSVFDRMPRRDVISWTSMIVGHAVNGEGKESLATFQQMCAEKLVPNSVTFLGVLSACDHAGLIDEGMRLYNMMSEVYRIKPRIEHCGCVVDMLARAGKIGDAQMFIQKMDTKPNALVWRMLLNACRVHGHTDLGLSFVTGLTELDTPPDAANFVISSNLYAEAGRWNDVAARRNTMVVERASKEAGKSCVS</sequence>
<reference evidence="3" key="1">
    <citation type="submission" date="2018-01" db="EMBL/GenBank/DDBJ databases">
        <authorList>
            <person name="Mao J.F."/>
        </authorList>
    </citation>
    <scope>NUCLEOTIDE SEQUENCE</scope>
    <source>
        <strain evidence="3">Huo1</strain>
        <tissue evidence="3">Leaf</tissue>
    </source>
</reference>
<comment type="caution">
    <text evidence="3">The sequence shown here is derived from an EMBL/GenBank/DDBJ whole genome shotgun (WGS) entry which is preliminary data.</text>
</comment>
<dbReference type="EMBL" id="PNBA02000010">
    <property type="protein sequence ID" value="KAG6410284.1"/>
    <property type="molecule type" value="Genomic_DNA"/>
</dbReference>
<dbReference type="Pfam" id="PF20431">
    <property type="entry name" value="E_motif"/>
    <property type="match status" value="1"/>
</dbReference>
<dbReference type="FunFam" id="1.25.40.10:FF:000090">
    <property type="entry name" value="Pentatricopeptide repeat-containing protein, chloroplastic"/>
    <property type="match status" value="1"/>
</dbReference>
<organism evidence="3">
    <name type="scientific">Salvia splendens</name>
    <name type="common">Scarlet sage</name>
    <dbReference type="NCBI Taxonomy" id="180675"/>
    <lineage>
        <taxon>Eukaryota</taxon>
        <taxon>Viridiplantae</taxon>
        <taxon>Streptophyta</taxon>
        <taxon>Embryophyta</taxon>
        <taxon>Tracheophyta</taxon>
        <taxon>Spermatophyta</taxon>
        <taxon>Magnoliopsida</taxon>
        <taxon>eudicotyledons</taxon>
        <taxon>Gunneridae</taxon>
        <taxon>Pentapetalae</taxon>
        <taxon>asterids</taxon>
        <taxon>lamiids</taxon>
        <taxon>Lamiales</taxon>
        <taxon>Lamiaceae</taxon>
        <taxon>Nepetoideae</taxon>
        <taxon>Mentheae</taxon>
        <taxon>Salviinae</taxon>
        <taxon>Salvia</taxon>
        <taxon>Salvia subgen. Calosphace</taxon>
        <taxon>core Calosphace</taxon>
    </lineage>
</organism>
<proteinExistence type="predicted"/>
<dbReference type="PANTHER" id="PTHR47926">
    <property type="entry name" value="PENTATRICOPEPTIDE REPEAT-CONTAINING PROTEIN"/>
    <property type="match status" value="1"/>
</dbReference>
<dbReference type="PROSITE" id="PS51375">
    <property type="entry name" value="PPR"/>
    <property type="match status" value="1"/>
</dbReference>
<evidence type="ECO:0000313" key="4">
    <source>
        <dbReference type="Proteomes" id="UP000298416"/>
    </source>
</evidence>
<name>A0A8X8XCH3_SALSN</name>
<dbReference type="InterPro" id="IPR046960">
    <property type="entry name" value="PPR_At4g14850-like_plant"/>
</dbReference>
<dbReference type="InterPro" id="IPR002885">
    <property type="entry name" value="PPR_rpt"/>
</dbReference>
<feature type="repeat" description="PPR" evidence="2">
    <location>
        <begin position="59"/>
        <end position="93"/>
    </location>
</feature>
<evidence type="ECO:0000256" key="1">
    <source>
        <dbReference type="ARBA" id="ARBA00022737"/>
    </source>
</evidence>
<protein>
    <recommendedName>
        <fullName evidence="5">Pentatricopeptide repeat-containing protein</fullName>
    </recommendedName>
</protein>
<dbReference type="AlphaFoldDB" id="A0A8X8XCH3"/>
<dbReference type="InterPro" id="IPR046848">
    <property type="entry name" value="E_motif"/>
</dbReference>
<dbReference type="Pfam" id="PF01535">
    <property type="entry name" value="PPR"/>
    <property type="match status" value="2"/>
</dbReference>
<keyword evidence="1" id="KW-0677">Repeat</keyword>
<keyword evidence="4" id="KW-1185">Reference proteome</keyword>
<dbReference type="NCBIfam" id="TIGR00756">
    <property type="entry name" value="PPR"/>
    <property type="match status" value="2"/>
</dbReference>
<dbReference type="Proteomes" id="UP000298416">
    <property type="component" value="Unassembled WGS sequence"/>
</dbReference>